<dbReference type="PANTHER" id="PTHR24221">
    <property type="entry name" value="ATP-BINDING CASSETTE SUB-FAMILY B"/>
    <property type="match status" value="1"/>
</dbReference>
<dbReference type="Pfam" id="PF00005">
    <property type="entry name" value="ABC_tran"/>
    <property type="match status" value="1"/>
</dbReference>
<dbReference type="SUPFAM" id="SSF52540">
    <property type="entry name" value="P-loop containing nucleoside triphosphate hydrolases"/>
    <property type="match status" value="1"/>
</dbReference>
<dbReference type="InterPro" id="IPR003593">
    <property type="entry name" value="AAA+_ATPase"/>
</dbReference>
<dbReference type="InterPro" id="IPR017871">
    <property type="entry name" value="ABC_transporter-like_CS"/>
</dbReference>
<feature type="transmembrane region" description="Helical" evidence="7">
    <location>
        <begin position="137"/>
        <end position="153"/>
    </location>
</feature>
<keyword evidence="11" id="KW-1185">Reference proteome</keyword>
<evidence type="ECO:0000256" key="6">
    <source>
        <dbReference type="ARBA" id="ARBA00023136"/>
    </source>
</evidence>
<evidence type="ECO:0000256" key="1">
    <source>
        <dbReference type="ARBA" id="ARBA00004651"/>
    </source>
</evidence>
<evidence type="ECO:0000256" key="2">
    <source>
        <dbReference type="ARBA" id="ARBA00022692"/>
    </source>
</evidence>
<gene>
    <name evidence="10" type="ORF">QOZ93_002060</name>
</gene>
<dbReference type="PROSITE" id="PS00211">
    <property type="entry name" value="ABC_TRANSPORTER_1"/>
    <property type="match status" value="1"/>
</dbReference>
<dbReference type="Gene3D" id="1.20.1560.10">
    <property type="entry name" value="ABC transporter type 1, transmembrane domain"/>
    <property type="match status" value="1"/>
</dbReference>
<keyword evidence="2 7" id="KW-0812">Transmembrane</keyword>
<dbReference type="InterPro" id="IPR003439">
    <property type="entry name" value="ABC_transporter-like_ATP-bd"/>
</dbReference>
<feature type="transmembrane region" description="Helical" evidence="7">
    <location>
        <begin position="159"/>
        <end position="176"/>
    </location>
</feature>
<feature type="transmembrane region" description="Helical" evidence="7">
    <location>
        <begin position="56"/>
        <end position="73"/>
    </location>
</feature>
<keyword evidence="6 7" id="KW-0472">Membrane</keyword>
<dbReference type="PROSITE" id="PS50929">
    <property type="entry name" value="ABC_TM1F"/>
    <property type="match status" value="1"/>
</dbReference>
<dbReference type="InterPro" id="IPR039421">
    <property type="entry name" value="Type_1_exporter"/>
</dbReference>
<evidence type="ECO:0000259" key="9">
    <source>
        <dbReference type="PROSITE" id="PS50929"/>
    </source>
</evidence>
<sequence>MKNFYKQKFAITDNGAKDLVKSTFLCFMIFCMNMLPVMLMMFFLEGILTGNLKSSAIYIGLAIAVSILIYIFLRLEYDAMFNATYKESANLRTGIAESLSRLPLSYFSKHDLSDLSQTIMSDVEGIEHAMSHAIPKVYGFYIFFPIISIMMLMGNVKLALAVIIPIVLSFTFIYISKKVQIKGHKKYYNILRENSESFQEGIELQQEIQSFNLSSDIKKNLYKEMEESEKVHIKENNKLIRILGFSSAFGFISIASCILIGIMLLMNGEINIIYLIGYLLAAIKIKDMVDGIEELLGEIFYLDPKIKRIKDIRKFKTQKGKDTKLKNFDIQLENVSFSYDKDTPILKDVSFVAKQGQVTAIVGASGCGKTSILRLVSRLYDYDKGKIMICGKDIKEISTDSLFDNISIVFQDVTLFNSSVMENIRIGNKNATDAEVKEAAKLAGCTDFIKKMENGYDTLIGENGAELSGGERQRLSIARAFLKDAPILLLDEIAASLDVDNEEKIQESLNKLIKNKTVIIISHRLKSIENVDKIVVIDNGKVEREGTHIELLNKSKVYSNLIEKTQKAESFVY</sequence>
<dbReference type="GO" id="GO:0005524">
    <property type="term" value="F:ATP binding"/>
    <property type="evidence" value="ECO:0007669"/>
    <property type="project" value="UniProtKB-KW"/>
</dbReference>
<dbReference type="PROSITE" id="PS50893">
    <property type="entry name" value="ABC_TRANSPORTER_2"/>
    <property type="match status" value="1"/>
</dbReference>
<dbReference type="InterPro" id="IPR027417">
    <property type="entry name" value="P-loop_NTPase"/>
</dbReference>
<feature type="transmembrane region" description="Helical" evidence="7">
    <location>
        <begin position="242"/>
        <end position="266"/>
    </location>
</feature>
<dbReference type="SMART" id="SM00382">
    <property type="entry name" value="AAA"/>
    <property type="match status" value="1"/>
</dbReference>
<evidence type="ECO:0000256" key="3">
    <source>
        <dbReference type="ARBA" id="ARBA00022741"/>
    </source>
</evidence>
<evidence type="ECO:0000256" key="7">
    <source>
        <dbReference type="SAM" id="Phobius"/>
    </source>
</evidence>
<evidence type="ECO:0000313" key="10">
    <source>
        <dbReference type="EMBL" id="MDQ0480312.1"/>
    </source>
</evidence>
<evidence type="ECO:0000259" key="8">
    <source>
        <dbReference type="PROSITE" id="PS50893"/>
    </source>
</evidence>
<dbReference type="Gene3D" id="3.40.50.300">
    <property type="entry name" value="P-loop containing nucleotide triphosphate hydrolases"/>
    <property type="match status" value="1"/>
</dbReference>
<dbReference type="SUPFAM" id="SSF90123">
    <property type="entry name" value="ABC transporter transmembrane region"/>
    <property type="match status" value="1"/>
</dbReference>
<dbReference type="EMBL" id="JAUSWN010000017">
    <property type="protein sequence ID" value="MDQ0480312.1"/>
    <property type="molecule type" value="Genomic_DNA"/>
</dbReference>
<keyword evidence="3" id="KW-0547">Nucleotide-binding</keyword>
<keyword evidence="4 10" id="KW-0067">ATP-binding</keyword>
<name>A0ABU0JWM1_HATLI</name>
<dbReference type="InterPro" id="IPR011527">
    <property type="entry name" value="ABC1_TM_dom"/>
</dbReference>
<dbReference type="InterPro" id="IPR036640">
    <property type="entry name" value="ABC1_TM_sf"/>
</dbReference>
<feature type="domain" description="ABC transporter" evidence="8">
    <location>
        <begin position="330"/>
        <end position="564"/>
    </location>
</feature>
<feature type="transmembrane region" description="Helical" evidence="7">
    <location>
        <begin position="24"/>
        <end position="44"/>
    </location>
</feature>
<dbReference type="PANTHER" id="PTHR24221:SF397">
    <property type="entry name" value="ABC TRANSPORTER, ATP-BINDING TRANSMEMBRANE PROTEIN"/>
    <property type="match status" value="1"/>
</dbReference>
<evidence type="ECO:0000313" key="11">
    <source>
        <dbReference type="Proteomes" id="UP001224418"/>
    </source>
</evidence>
<feature type="domain" description="ABC transmembrane type-1" evidence="9">
    <location>
        <begin position="22"/>
        <end position="299"/>
    </location>
</feature>
<proteinExistence type="predicted"/>
<evidence type="ECO:0000256" key="4">
    <source>
        <dbReference type="ARBA" id="ARBA00022840"/>
    </source>
</evidence>
<evidence type="ECO:0000256" key="5">
    <source>
        <dbReference type="ARBA" id="ARBA00022989"/>
    </source>
</evidence>
<organism evidence="10 11">
    <name type="scientific">Hathewaya limosa</name>
    <name type="common">Clostridium limosum</name>
    <dbReference type="NCBI Taxonomy" id="1536"/>
    <lineage>
        <taxon>Bacteria</taxon>
        <taxon>Bacillati</taxon>
        <taxon>Bacillota</taxon>
        <taxon>Clostridia</taxon>
        <taxon>Eubacteriales</taxon>
        <taxon>Clostridiaceae</taxon>
        <taxon>Hathewaya</taxon>
    </lineage>
</organism>
<comment type="caution">
    <text evidence="10">The sequence shown here is derived from an EMBL/GenBank/DDBJ whole genome shotgun (WGS) entry which is preliminary data.</text>
</comment>
<reference evidence="10 11" key="1">
    <citation type="submission" date="2023-07" db="EMBL/GenBank/DDBJ databases">
        <title>Genomic Encyclopedia of Type Strains, Phase IV (KMG-IV): sequencing the most valuable type-strain genomes for metagenomic binning, comparative biology and taxonomic classification.</title>
        <authorList>
            <person name="Goeker M."/>
        </authorList>
    </citation>
    <scope>NUCLEOTIDE SEQUENCE [LARGE SCALE GENOMIC DNA]</scope>
    <source>
        <strain evidence="10 11">DSM 1400</strain>
    </source>
</reference>
<comment type="subcellular location">
    <subcellularLocation>
        <location evidence="1">Cell membrane</location>
        <topology evidence="1">Multi-pass membrane protein</topology>
    </subcellularLocation>
</comment>
<dbReference type="Proteomes" id="UP001224418">
    <property type="component" value="Unassembled WGS sequence"/>
</dbReference>
<accession>A0ABU0JWM1</accession>
<protein>
    <submittedName>
        <fullName evidence="10">ATP-binding cassette subfamily B protein</fullName>
    </submittedName>
</protein>
<dbReference type="Pfam" id="PF00664">
    <property type="entry name" value="ABC_membrane"/>
    <property type="match status" value="1"/>
</dbReference>
<keyword evidence="5 7" id="KW-1133">Transmembrane helix</keyword>
<dbReference type="RefSeq" id="WP_307356217.1">
    <property type="nucleotide sequence ID" value="NZ_BAAACJ010000013.1"/>
</dbReference>